<sequence length="272" mass="29041">MKKIILSICTLFVCSLSANSDLDLFKGLKGTLNIAGGTAHIASQKEAMKNIMQAYPQITMTIAGGGTGVGIKQVTEGLVDIANAGRAPKKDEIERGDLKSFVFAMDGIAVIVNNNSDIKNLSTEQLIDIFTGKVKSFKDLGLKGGKINLYVRDASSGTMEVFTNEGIKKAQISQDAKVVASNAAMKTAVLSDKNGIGFISFGTVDDSVKAICIDNRCPSNETILNGEYHISRGLYMVTKGEPKPLAKAFIDYMKSNSGAEITSKLGLIPYQK</sequence>
<gene>
    <name evidence="4" type="ORF">CJ669_01910</name>
</gene>
<comment type="caution">
    <text evidence="4">The sequence shown here is derived from an EMBL/GenBank/DDBJ whole genome shotgun (WGS) entry which is preliminary data.</text>
</comment>
<evidence type="ECO:0000256" key="1">
    <source>
        <dbReference type="ARBA" id="ARBA00022729"/>
    </source>
</evidence>
<feature type="signal peptide" evidence="2">
    <location>
        <begin position="1"/>
        <end position="20"/>
    </location>
</feature>
<keyword evidence="1 2" id="KW-0732">Signal</keyword>
<organism evidence="4 5">
    <name type="scientific">Aliarcobacter cryaerophilus</name>
    <dbReference type="NCBI Taxonomy" id="28198"/>
    <lineage>
        <taxon>Bacteria</taxon>
        <taxon>Pseudomonadati</taxon>
        <taxon>Campylobacterota</taxon>
        <taxon>Epsilonproteobacteria</taxon>
        <taxon>Campylobacterales</taxon>
        <taxon>Arcobacteraceae</taxon>
        <taxon>Aliarcobacter</taxon>
    </lineage>
</organism>
<feature type="chain" id="PRO_5015629101" evidence="2">
    <location>
        <begin position="21"/>
        <end position="272"/>
    </location>
</feature>
<dbReference type="PANTHER" id="PTHR30570:SF1">
    <property type="entry name" value="PHOSPHATE-BINDING PROTEIN PSTS"/>
    <property type="match status" value="1"/>
</dbReference>
<dbReference type="SUPFAM" id="SSF53850">
    <property type="entry name" value="Periplasmic binding protein-like II"/>
    <property type="match status" value="1"/>
</dbReference>
<evidence type="ECO:0000313" key="4">
    <source>
        <dbReference type="EMBL" id="PRM89279.1"/>
    </source>
</evidence>
<dbReference type="PANTHER" id="PTHR30570">
    <property type="entry name" value="PERIPLASMIC PHOSPHATE BINDING COMPONENT OF PHOSPHATE ABC TRANSPORTER"/>
    <property type="match status" value="1"/>
</dbReference>
<evidence type="ECO:0000256" key="2">
    <source>
        <dbReference type="SAM" id="SignalP"/>
    </source>
</evidence>
<feature type="domain" description="PBP" evidence="3">
    <location>
        <begin position="30"/>
        <end position="256"/>
    </location>
</feature>
<dbReference type="AlphaFoldDB" id="A0A2S9SRX4"/>
<dbReference type="Gene3D" id="3.40.190.10">
    <property type="entry name" value="Periplasmic binding protein-like II"/>
    <property type="match status" value="2"/>
</dbReference>
<dbReference type="GeneID" id="61750311"/>
<evidence type="ECO:0000313" key="5">
    <source>
        <dbReference type="Proteomes" id="UP000239065"/>
    </source>
</evidence>
<reference evidence="4 5" key="1">
    <citation type="submission" date="2017-09" db="EMBL/GenBank/DDBJ databases">
        <title>Reassesment of A. cryaerophilus.</title>
        <authorList>
            <person name="Perez-Cataluna A."/>
            <person name="Collado L."/>
            <person name="Salgado O."/>
            <person name="Lefinanco V."/>
            <person name="Figueras M.J."/>
        </authorList>
    </citation>
    <scope>NUCLEOTIDE SEQUENCE [LARGE SCALE GENOMIC DNA]</scope>
    <source>
        <strain evidence="4 5">LMG 9861</strain>
    </source>
</reference>
<protein>
    <submittedName>
        <fullName evidence="4">Phosphate-binding protein</fullName>
    </submittedName>
</protein>
<dbReference type="InterPro" id="IPR050811">
    <property type="entry name" value="Phosphate_ABC_transporter"/>
</dbReference>
<dbReference type="RefSeq" id="WP_066350604.1">
    <property type="nucleotide sequence ID" value="NZ_NXGJ01000001.1"/>
</dbReference>
<evidence type="ECO:0000259" key="3">
    <source>
        <dbReference type="Pfam" id="PF12849"/>
    </source>
</evidence>
<name>A0A2S9SRX4_9BACT</name>
<dbReference type="Proteomes" id="UP000239065">
    <property type="component" value="Unassembled WGS sequence"/>
</dbReference>
<dbReference type="EMBL" id="NXGJ01000001">
    <property type="protein sequence ID" value="PRM89279.1"/>
    <property type="molecule type" value="Genomic_DNA"/>
</dbReference>
<dbReference type="CDD" id="cd13653">
    <property type="entry name" value="PBP2_phosphate_like_1"/>
    <property type="match status" value="1"/>
</dbReference>
<dbReference type="InterPro" id="IPR024370">
    <property type="entry name" value="PBP_domain"/>
</dbReference>
<accession>A0A2S9SRX4</accession>
<proteinExistence type="predicted"/>
<dbReference type="Pfam" id="PF12849">
    <property type="entry name" value="PBP_like_2"/>
    <property type="match status" value="1"/>
</dbReference>